<dbReference type="Pfam" id="PF12728">
    <property type="entry name" value="HTH_17"/>
    <property type="match status" value="1"/>
</dbReference>
<sequence>MQEQDLKIMLQSLLNNLFDDLKSKSSTKQWLSLQEASEYIGVSYNTLMKLRLHGLKIAEINGVKRISKNEIDNFLNENSF</sequence>
<feature type="domain" description="Helix-turn-helix" evidence="1">
    <location>
        <begin position="30"/>
        <end position="79"/>
    </location>
</feature>
<protein>
    <submittedName>
        <fullName evidence="2">Helix-turn-helix domain-containing protein</fullName>
    </submittedName>
</protein>
<organism evidence="2 3">
    <name type="scientific">Ureibacillus aquaedulcis</name>
    <dbReference type="NCBI Taxonomy" id="3058421"/>
    <lineage>
        <taxon>Bacteria</taxon>
        <taxon>Bacillati</taxon>
        <taxon>Bacillota</taxon>
        <taxon>Bacilli</taxon>
        <taxon>Bacillales</taxon>
        <taxon>Caryophanaceae</taxon>
        <taxon>Ureibacillus</taxon>
    </lineage>
</organism>
<evidence type="ECO:0000313" key="3">
    <source>
        <dbReference type="Proteomes" id="UP001172743"/>
    </source>
</evidence>
<accession>A0ABT8GNV1</accession>
<name>A0ABT8GNV1_9BACL</name>
<dbReference type="RefSeq" id="WP_301137392.1">
    <property type="nucleotide sequence ID" value="NZ_JAUHTQ010000003.1"/>
</dbReference>
<reference evidence="2" key="1">
    <citation type="submission" date="2023-07" db="EMBL/GenBank/DDBJ databases">
        <title>Ureibacillus sp. isolated from freshwater well.</title>
        <authorList>
            <person name="Kirdat K."/>
            <person name="Bhatt A."/>
            <person name="Teware R."/>
            <person name="Bhavsar Y."/>
            <person name="Yadav A."/>
        </authorList>
    </citation>
    <scope>NUCLEOTIDE SEQUENCE</scope>
    <source>
        <strain evidence="2">BA0131</strain>
    </source>
</reference>
<keyword evidence="3" id="KW-1185">Reference proteome</keyword>
<gene>
    <name evidence="2" type="ORF">QYB95_06045</name>
</gene>
<evidence type="ECO:0000259" key="1">
    <source>
        <dbReference type="Pfam" id="PF12728"/>
    </source>
</evidence>
<comment type="caution">
    <text evidence="2">The sequence shown here is derived from an EMBL/GenBank/DDBJ whole genome shotgun (WGS) entry which is preliminary data.</text>
</comment>
<dbReference type="Proteomes" id="UP001172743">
    <property type="component" value="Unassembled WGS sequence"/>
</dbReference>
<proteinExistence type="predicted"/>
<dbReference type="EMBL" id="JAUHTQ010000003">
    <property type="protein sequence ID" value="MDN4493098.1"/>
    <property type="molecule type" value="Genomic_DNA"/>
</dbReference>
<dbReference type="InterPro" id="IPR041657">
    <property type="entry name" value="HTH_17"/>
</dbReference>
<evidence type="ECO:0000313" key="2">
    <source>
        <dbReference type="EMBL" id="MDN4493098.1"/>
    </source>
</evidence>